<feature type="region of interest" description="Disordered" evidence="4">
    <location>
        <begin position="22"/>
        <end position="231"/>
    </location>
</feature>
<evidence type="ECO:0000313" key="5">
    <source>
        <dbReference type="EMBL" id="ATW63185.1"/>
    </source>
</evidence>
<name>A0A2H4PJ62_9MONO</name>
<evidence type="ECO:0000256" key="1">
    <source>
        <dbReference type="ARBA" id="ARBA00020572"/>
    </source>
</evidence>
<gene>
    <name evidence="5" type="primary">P\V\C</name>
</gene>
<dbReference type="InterPro" id="IPR004897">
    <property type="entry name" value="P/V_Pprotein_paramyxoviral"/>
</dbReference>
<evidence type="ECO:0000256" key="4">
    <source>
        <dbReference type="SAM" id="MobiDB-lite"/>
    </source>
</evidence>
<dbReference type="Proteomes" id="UP000297157">
    <property type="component" value="Segment"/>
</dbReference>
<feature type="compositionally biased region" description="Polar residues" evidence="4">
    <location>
        <begin position="260"/>
        <end position="274"/>
    </location>
</feature>
<accession>A0A2H4PJ62</accession>
<keyword evidence="3" id="KW-0693">Viral RNA replication</keyword>
<reference evidence="5" key="2">
    <citation type="submission" date="2017-09" db="EMBL/GenBank/DDBJ databases">
        <authorList>
            <person name="Ehlers B."/>
            <person name="Leendertz F.H."/>
        </authorList>
    </citation>
    <scope>NUCLEOTIDE SEQUENCE</scope>
    <source>
        <strain evidence="5">RP-12</strain>
    </source>
</reference>
<dbReference type="Gene3D" id="1.20.5.110">
    <property type="match status" value="1"/>
</dbReference>
<protein>
    <recommendedName>
        <fullName evidence="1">Phosphoprotein</fullName>
    </recommendedName>
</protein>
<proteinExistence type="predicted"/>
<dbReference type="KEGG" id="vg:65100032"/>
<dbReference type="GeneID" id="65100032"/>
<evidence type="ECO:0000256" key="2">
    <source>
        <dbReference type="ARBA" id="ARBA00022553"/>
    </source>
</evidence>
<dbReference type="EMBL" id="MF943130">
    <property type="protein sequence ID" value="ATW63185.1"/>
    <property type="molecule type" value="Viral_cRNA"/>
</dbReference>
<organism evidence="5">
    <name type="scientific">bank vole virus 1</name>
    <dbReference type="NCBI Taxonomy" id="2756244"/>
    <lineage>
        <taxon>Viruses</taxon>
        <taxon>Riboviria</taxon>
        <taxon>Orthornavirae</taxon>
        <taxon>Negarnaviricota</taxon>
        <taxon>Haploviricotina</taxon>
        <taxon>Monjiviricetes</taxon>
        <taxon>Mononegavirales</taxon>
        <taxon>Paramyxoviridae</taxon>
        <taxon>Orthoparamyxovirinae</taxon>
        <taxon>Narmovirus</taxon>
        <taxon>Narmovirus myodesis</taxon>
    </lineage>
</organism>
<feature type="compositionally biased region" description="Polar residues" evidence="4">
    <location>
        <begin position="24"/>
        <end position="33"/>
    </location>
</feature>
<evidence type="ECO:0000256" key="3">
    <source>
        <dbReference type="ARBA" id="ARBA00022953"/>
    </source>
</evidence>
<sequence length="556" mass="59740">METNCQTAIKDALKIMEILKETPCPQTKEQLSTRVDIADSDITRPDYRPRSKSEDRSTEKSRSSRGRETDKGTEARPSSSNSDPIKRPRKRLSRSSSAYNNEPEVLHTSVCQDNPHAGDGGASDQQHLGPTGGGIHMHHQSGGTKPEGSSGVGEEDDGGSGSYIEAEDLENPNSGSSDDDEEPTNLIAAGTMDSARSSGADSKNLQASAVDDSMTDQEVREALGACSAPPPRRLTGLGAAAASLPTNSAGRDHIKRGIEGSTTSSGPQKDSWSNHGVIPAARGSDLCPSEKDVDVATAQGTARSAWMRKQSGTNQIGTTDSLLPPSPNFRLKRHAWSRFSHSSAEGSTRSCLNDEDSSVASDSPLVLISEILDNQKLILDKLKSVDEIKHEIDGIKKMIARQGLTLATLEGQISSVMIAVPSYGAPTKSGEINPDLKPLLGRDKCRALTDVTRPHKITIDFDNPTSTKTGAVQEKAKKLEIKPGIIPEPLNDQKTNASGFKPVLNMVTKEVIAALIDMRVKDKEAQSRMKKLLHSVKTQTELNELHKAILQALKRV</sequence>
<feature type="compositionally biased region" description="Basic and acidic residues" evidence="4">
    <location>
        <begin position="41"/>
        <end position="74"/>
    </location>
</feature>
<dbReference type="RefSeq" id="YP_010085010.1">
    <property type="nucleotide sequence ID" value="NC_055167.1"/>
</dbReference>
<keyword evidence="2" id="KW-0597">Phosphoprotein</keyword>
<keyword evidence="6" id="KW-1185">Reference proteome</keyword>
<feature type="compositionally biased region" description="Polar residues" evidence="4">
    <location>
        <begin position="194"/>
        <end position="207"/>
    </location>
</feature>
<dbReference type="Pfam" id="PF03210">
    <property type="entry name" value="Paramyx_P_V_C"/>
    <property type="match status" value="1"/>
</dbReference>
<feature type="compositionally biased region" description="Polar residues" evidence="4">
    <location>
        <begin position="310"/>
        <end position="321"/>
    </location>
</feature>
<feature type="region of interest" description="Disordered" evidence="4">
    <location>
        <begin position="243"/>
        <end position="289"/>
    </location>
</feature>
<evidence type="ECO:0000313" key="6">
    <source>
        <dbReference type="Proteomes" id="UP000297157"/>
    </source>
</evidence>
<feature type="region of interest" description="Disordered" evidence="4">
    <location>
        <begin position="304"/>
        <end position="324"/>
    </location>
</feature>
<reference evidence="5" key="1">
    <citation type="journal article" date="2017" name="Arch. Virol.">
        <title>Genetic characterization of bank vole virus (BaVV), a new paramyxovirus isolated from kidneys of bank voles in Russia.</title>
        <authorList>
            <person name="Alkhovsky S."/>
            <person name="Butenko A."/>
            <person name="Eremyan A."/>
            <person name="Shchetinin A."/>
        </authorList>
    </citation>
    <scope>NUCLEOTIDE SEQUENCE [LARGE SCALE GENOMIC DNA]</scope>
    <source>
        <strain evidence="5">RP-12</strain>
    </source>
</reference>